<comment type="caution">
    <text evidence="1">The sequence shown here is derived from an EMBL/GenBank/DDBJ whole genome shotgun (WGS) entry which is preliminary data.</text>
</comment>
<organism evidence="1 2">
    <name type="scientific">Duganella phyllosphaerae</name>
    <dbReference type="NCBI Taxonomy" id="762836"/>
    <lineage>
        <taxon>Bacteria</taxon>
        <taxon>Pseudomonadati</taxon>
        <taxon>Pseudomonadota</taxon>
        <taxon>Betaproteobacteria</taxon>
        <taxon>Burkholderiales</taxon>
        <taxon>Oxalobacteraceae</taxon>
        <taxon>Telluria group</taxon>
        <taxon>Duganella</taxon>
    </lineage>
</organism>
<gene>
    <name evidence="1" type="ORF">DUPY_14120</name>
</gene>
<dbReference type="AlphaFoldDB" id="A0A1E7X2I0"/>
<sequence>MLTEQRPRMQSRVEVVPLKRGDLVIFPVNHRPVQGARGNVYRVAMRHGVSRLRAGSRHTLGLIFHDAT</sequence>
<accession>A0A1E7X2I0</accession>
<dbReference type="Pfam" id="PF09859">
    <property type="entry name" value="Oxygenase-NA"/>
    <property type="match status" value="1"/>
</dbReference>
<evidence type="ECO:0000313" key="2">
    <source>
        <dbReference type="Proteomes" id="UP000175989"/>
    </source>
</evidence>
<dbReference type="Proteomes" id="UP000175989">
    <property type="component" value="Unassembled WGS sequence"/>
</dbReference>
<dbReference type="EMBL" id="LROM01000063">
    <property type="protein sequence ID" value="OFA06533.1"/>
    <property type="molecule type" value="Genomic_DNA"/>
</dbReference>
<evidence type="ECO:0000313" key="1">
    <source>
        <dbReference type="EMBL" id="OFA06533.1"/>
    </source>
</evidence>
<reference evidence="2" key="1">
    <citation type="journal article" date="2016" name="Front. Microbiol.">
        <title>Molecular Keys to the Janthinobacterium and Duganella spp. Interaction with the Plant Pathogen Fusarium graminearum.</title>
        <authorList>
            <person name="Haack F.S."/>
            <person name="Poehlein A."/>
            <person name="Kroger C."/>
            <person name="Voigt C.A."/>
            <person name="Piepenbring M."/>
            <person name="Bode H.B."/>
            <person name="Daniel R."/>
            <person name="Schafer W."/>
            <person name="Streit W.R."/>
        </authorList>
    </citation>
    <scope>NUCLEOTIDE SEQUENCE [LARGE SCALE GENOMIC DNA]</scope>
    <source>
        <strain evidence="2">T54</strain>
    </source>
</reference>
<keyword evidence="2" id="KW-1185">Reference proteome</keyword>
<proteinExistence type="predicted"/>
<dbReference type="InterPro" id="IPR018655">
    <property type="entry name" value="DUF2086"/>
</dbReference>
<name>A0A1E7X2I0_9BURK</name>
<dbReference type="PATRIC" id="fig|762836.4.peg.1476"/>
<protein>
    <submittedName>
        <fullName evidence="1">Uncharacterized protein</fullName>
    </submittedName>
</protein>